<dbReference type="GO" id="GO:0032153">
    <property type="term" value="C:cell division site"/>
    <property type="evidence" value="ECO:0007669"/>
    <property type="project" value="TreeGrafter"/>
</dbReference>
<feature type="domain" description="SPOR" evidence="2">
    <location>
        <begin position="142"/>
        <end position="221"/>
    </location>
</feature>
<evidence type="ECO:0000259" key="2">
    <source>
        <dbReference type="PROSITE" id="PS51724"/>
    </source>
</evidence>
<dbReference type="PROSITE" id="PS51724">
    <property type="entry name" value="SPOR"/>
    <property type="match status" value="1"/>
</dbReference>
<dbReference type="GO" id="GO:0032506">
    <property type="term" value="P:cytokinetic process"/>
    <property type="evidence" value="ECO:0007669"/>
    <property type="project" value="TreeGrafter"/>
</dbReference>
<dbReference type="EMBL" id="QQAX01000018">
    <property type="protein sequence ID" value="RDI41679.1"/>
    <property type="molecule type" value="Genomic_DNA"/>
</dbReference>
<dbReference type="PANTHER" id="PTHR38687">
    <property type="entry name" value="CELL DIVISION PROTEIN DEDD-RELATED"/>
    <property type="match status" value="1"/>
</dbReference>
<sequence length="221" mass="24943">MRRDAAKKNPRKEPPLKRWAVFASVFAILGCCVAYFAYQHIRANAGFSEGAVYFSQIKNWFGERKSRLRQDIAKAKQLVKNREKPAEPTIHFEFYTALPNMQVTVSEPADKAEKSKNEIKMASKRHPAFLNADELEREFAKEIRQTAYVIQVGVFKSAASAERYRQSLAVAGFSPSVVKLNEKETYRVQLGPFSSKDQVSLAKQKLQKKGVTGLVRQIAAG</sequence>
<keyword evidence="1" id="KW-0812">Transmembrane</keyword>
<keyword evidence="1" id="KW-0472">Membrane</keyword>
<dbReference type="OrthoDB" id="8558195at2"/>
<dbReference type="RefSeq" id="WP_114834849.1">
    <property type="nucleotide sequence ID" value="NZ_LR699114.1"/>
</dbReference>
<dbReference type="Proteomes" id="UP000254720">
    <property type="component" value="Unassembled WGS sequence"/>
</dbReference>
<evidence type="ECO:0000313" key="3">
    <source>
        <dbReference type="EMBL" id="RDI41679.1"/>
    </source>
</evidence>
<comment type="caution">
    <text evidence="3">The sequence shown here is derived from an EMBL/GenBank/DDBJ whole genome shotgun (WGS) entry which is preliminary data.</text>
</comment>
<dbReference type="GO" id="GO:0030428">
    <property type="term" value="C:cell septum"/>
    <property type="evidence" value="ECO:0007669"/>
    <property type="project" value="TreeGrafter"/>
</dbReference>
<dbReference type="Pfam" id="PF05036">
    <property type="entry name" value="SPOR"/>
    <property type="match status" value="1"/>
</dbReference>
<dbReference type="SUPFAM" id="SSF110997">
    <property type="entry name" value="Sporulation related repeat"/>
    <property type="match status" value="1"/>
</dbReference>
<dbReference type="PROSITE" id="PS51257">
    <property type="entry name" value="PROKAR_LIPOPROTEIN"/>
    <property type="match status" value="1"/>
</dbReference>
<dbReference type="PANTHER" id="PTHR38687:SF1">
    <property type="entry name" value="CELL DIVISION PROTEIN DEDD"/>
    <property type="match status" value="1"/>
</dbReference>
<organism evidence="3 4">
    <name type="scientific">Aquicella lusitana</name>
    <dbReference type="NCBI Taxonomy" id="254246"/>
    <lineage>
        <taxon>Bacteria</taxon>
        <taxon>Pseudomonadati</taxon>
        <taxon>Pseudomonadota</taxon>
        <taxon>Gammaproteobacteria</taxon>
        <taxon>Legionellales</taxon>
        <taxon>Coxiellaceae</taxon>
        <taxon>Aquicella</taxon>
    </lineage>
</organism>
<dbReference type="InterPro" id="IPR052521">
    <property type="entry name" value="Cell_div_SPOR-domain"/>
</dbReference>
<keyword evidence="1" id="KW-1133">Transmembrane helix</keyword>
<dbReference type="Gene3D" id="3.30.70.1070">
    <property type="entry name" value="Sporulation related repeat"/>
    <property type="match status" value="1"/>
</dbReference>
<dbReference type="InterPro" id="IPR036680">
    <property type="entry name" value="SPOR-like_sf"/>
</dbReference>
<keyword evidence="4" id="KW-1185">Reference proteome</keyword>
<dbReference type="GO" id="GO:0042834">
    <property type="term" value="F:peptidoglycan binding"/>
    <property type="evidence" value="ECO:0007669"/>
    <property type="project" value="InterPro"/>
</dbReference>
<dbReference type="InterPro" id="IPR007730">
    <property type="entry name" value="SPOR-like_dom"/>
</dbReference>
<accession>A0A370GEZ6</accession>
<evidence type="ECO:0000256" key="1">
    <source>
        <dbReference type="SAM" id="Phobius"/>
    </source>
</evidence>
<gene>
    <name evidence="3" type="ORF">C8D86_1182</name>
</gene>
<feature type="transmembrane region" description="Helical" evidence="1">
    <location>
        <begin position="20"/>
        <end position="38"/>
    </location>
</feature>
<dbReference type="AlphaFoldDB" id="A0A370GEZ6"/>
<proteinExistence type="predicted"/>
<reference evidence="3 4" key="1">
    <citation type="submission" date="2018-07" db="EMBL/GenBank/DDBJ databases">
        <title>Genomic Encyclopedia of Type Strains, Phase IV (KMG-IV): sequencing the most valuable type-strain genomes for metagenomic binning, comparative biology and taxonomic classification.</title>
        <authorList>
            <person name="Goeker M."/>
        </authorList>
    </citation>
    <scope>NUCLEOTIDE SEQUENCE [LARGE SCALE GENOMIC DNA]</scope>
    <source>
        <strain evidence="3 4">DSM 16500</strain>
    </source>
</reference>
<protein>
    <submittedName>
        <fullName evidence="3">Sporulation related protein</fullName>
    </submittedName>
</protein>
<evidence type="ECO:0000313" key="4">
    <source>
        <dbReference type="Proteomes" id="UP000254720"/>
    </source>
</evidence>
<name>A0A370GEZ6_9COXI</name>